<dbReference type="Pfam" id="PF16245">
    <property type="entry name" value="DUF4902"/>
    <property type="match status" value="1"/>
</dbReference>
<dbReference type="Proteomes" id="UP000529637">
    <property type="component" value="Unassembled WGS sequence"/>
</dbReference>
<dbReference type="EMBL" id="JABWMJ010000003">
    <property type="protein sequence ID" value="NUZ05881.1"/>
    <property type="molecule type" value="Genomic_DNA"/>
</dbReference>
<name>A0A7Y6NMF1_9BURK</name>
<gene>
    <name evidence="1" type="ORF">HQN59_08895</name>
</gene>
<proteinExistence type="predicted"/>
<keyword evidence="2" id="KW-1185">Reference proteome</keyword>
<dbReference type="RefSeq" id="WP_176068231.1">
    <property type="nucleotide sequence ID" value="NZ_JABWMJ010000003.1"/>
</dbReference>
<organism evidence="1 2">
    <name type="scientific">Piscinibacter koreensis</name>
    <dbReference type="NCBI Taxonomy" id="2742824"/>
    <lineage>
        <taxon>Bacteria</taxon>
        <taxon>Pseudomonadati</taxon>
        <taxon>Pseudomonadota</taxon>
        <taxon>Betaproteobacteria</taxon>
        <taxon>Burkholderiales</taxon>
        <taxon>Sphaerotilaceae</taxon>
        <taxon>Piscinibacter</taxon>
    </lineage>
</organism>
<reference evidence="1 2" key="1">
    <citation type="submission" date="2020-06" db="EMBL/GenBank/DDBJ databases">
        <title>Schlegella sp. ID0723 isolated from air conditioner.</title>
        <authorList>
            <person name="Kim D.Y."/>
            <person name="Kim D.-U."/>
        </authorList>
    </citation>
    <scope>NUCLEOTIDE SEQUENCE [LARGE SCALE GENOMIC DNA]</scope>
    <source>
        <strain evidence="1 2">ID0723</strain>
    </source>
</reference>
<accession>A0A7Y6NMF1</accession>
<evidence type="ECO:0000313" key="2">
    <source>
        <dbReference type="Proteomes" id="UP000529637"/>
    </source>
</evidence>
<protein>
    <submittedName>
        <fullName evidence="1">DUF4902 domain-containing protein</fullName>
    </submittedName>
</protein>
<evidence type="ECO:0000313" key="1">
    <source>
        <dbReference type="EMBL" id="NUZ05881.1"/>
    </source>
</evidence>
<dbReference type="AlphaFoldDB" id="A0A7Y6NMF1"/>
<dbReference type="Gene3D" id="3.10.450.610">
    <property type="match status" value="1"/>
</dbReference>
<sequence>MHPTEDGFLRMTIDDVLALPFTHLISGLDDEAPALDERCGARTTISGYTEWIASTEPPVTVGWDWLVADERWLRIGPPRSNLLLLDAAQHPYAWARNEAVLGTVVDALPWQEETKIAVNNRYC</sequence>
<comment type="caution">
    <text evidence="1">The sequence shown here is derived from an EMBL/GenBank/DDBJ whole genome shotgun (WGS) entry which is preliminary data.</text>
</comment>
<dbReference type="InterPro" id="IPR032598">
    <property type="entry name" value="RsaM-like"/>
</dbReference>